<evidence type="ECO:0000256" key="1">
    <source>
        <dbReference type="SAM" id="Phobius"/>
    </source>
</evidence>
<dbReference type="Proteomes" id="UP000789405">
    <property type="component" value="Unassembled WGS sequence"/>
</dbReference>
<organism evidence="2 3">
    <name type="scientific">Dentiscutata erythropus</name>
    <dbReference type="NCBI Taxonomy" id="1348616"/>
    <lineage>
        <taxon>Eukaryota</taxon>
        <taxon>Fungi</taxon>
        <taxon>Fungi incertae sedis</taxon>
        <taxon>Mucoromycota</taxon>
        <taxon>Glomeromycotina</taxon>
        <taxon>Glomeromycetes</taxon>
        <taxon>Diversisporales</taxon>
        <taxon>Gigasporaceae</taxon>
        <taxon>Dentiscutata</taxon>
    </lineage>
</organism>
<reference evidence="2" key="1">
    <citation type="submission" date="2021-06" db="EMBL/GenBank/DDBJ databases">
        <authorList>
            <person name="Kallberg Y."/>
            <person name="Tangrot J."/>
            <person name="Rosling A."/>
        </authorList>
    </citation>
    <scope>NUCLEOTIDE SEQUENCE</scope>
    <source>
        <strain evidence="2">MA453B</strain>
    </source>
</reference>
<comment type="caution">
    <text evidence="2">The sequence shown here is derived from an EMBL/GenBank/DDBJ whole genome shotgun (WGS) entry which is preliminary data.</text>
</comment>
<evidence type="ECO:0000313" key="2">
    <source>
        <dbReference type="EMBL" id="CAG8603949.1"/>
    </source>
</evidence>
<proteinExistence type="predicted"/>
<feature type="transmembrane region" description="Helical" evidence="1">
    <location>
        <begin position="101"/>
        <end position="123"/>
    </location>
</feature>
<accession>A0A9N9CJP8</accession>
<keyword evidence="3" id="KW-1185">Reference proteome</keyword>
<evidence type="ECO:0000313" key="3">
    <source>
        <dbReference type="Proteomes" id="UP000789405"/>
    </source>
</evidence>
<feature type="transmembrane region" description="Helical" evidence="1">
    <location>
        <begin position="6"/>
        <end position="26"/>
    </location>
</feature>
<protein>
    <submittedName>
        <fullName evidence="2">5445_t:CDS:1</fullName>
    </submittedName>
</protein>
<keyword evidence="1" id="KW-0472">Membrane</keyword>
<gene>
    <name evidence="2" type="ORF">DERYTH_LOCUS7788</name>
</gene>
<dbReference type="EMBL" id="CAJVPY010003863">
    <property type="protein sequence ID" value="CAG8603949.1"/>
    <property type="molecule type" value="Genomic_DNA"/>
</dbReference>
<keyword evidence="1" id="KW-0812">Transmembrane</keyword>
<feature type="transmembrane region" description="Helical" evidence="1">
    <location>
        <begin position="38"/>
        <end position="64"/>
    </location>
</feature>
<keyword evidence="1" id="KW-1133">Transmembrane helix</keyword>
<sequence>MGEATKAIGVLKIILFLLYFILWIYFKVNEFDSHTSKSFTINIILAFAFAFSIIFFCTEIVVLAEEEDEAVFITAILNLVFELFVMFWVNVSTDEISFAIFCKLSLILFTFIYFGAAFSNIYFLSEETYSMIDGLIWVILTSSFVETVSILGLK</sequence>
<feature type="transmembrane region" description="Helical" evidence="1">
    <location>
        <begin position="135"/>
        <end position="153"/>
    </location>
</feature>
<dbReference type="AlphaFoldDB" id="A0A9N9CJP8"/>
<name>A0A9N9CJP8_9GLOM</name>
<feature type="transmembrane region" description="Helical" evidence="1">
    <location>
        <begin position="70"/>
        <end position="89"/>
    </location>
</feature>